<dbReference type="EMBL" id="RPDH01000002">
    <property type="protein sequence ID" value="RPE08865.1"/>
    <property type="molecule type" value="Genomic_DNA"/>
</dbReference>
<dbReference type="Pfam" id="PF16344">
    <property type="entry name" value="FecR_C"/>
    <property type="match status" value="1"/>
</dbReference>
<dbReference type="GO" id="GO:0016989">
    <property type="term" value="F:sigma factor antagonist activity"/>
    <property type="evidence" value="ECO:0007669"/>
    <property type="project" value="TreeGrafter"/>
</dbReference>
<dbReference type="AlphaFoldDB" id="A0A3N4PM49"/>
<feature type="domain" description="FecR protein" evidence="2">
    <location>
        <begin position="127"/>
        <end position="221"/>
    </location>
</feature>
<keyword evidence="1" id="KW-0812">Transmembrane</keyword>
<dbReference type="Gene3D" id="3.55.50.30">
    <property type="match status" value="1"/>
</dbReference>
<evidence type="ECO:0000259" key="2">
    <source>
        <dbReference type="Pfam" id="PF04773"/>
    </source>
</evidence>
<sequence>MHVFMSDDRYWILIGRQLSGEITEAELKELAAMRVPDAEEDPALSLLSKNWPVSRPSIPEQEKARKLELLRGKLAGDAGESPEPVLPPMHARRGKTVAWITMVAAACIAGACYLFFTGAPEHELHEITAKPGIKSRITLPDGSLVWLNAGSKLAYDDGFGRDNRRIRLNGEAYFDVATQAETPFVITAAGVEVKVLGTAFNLKAYDGEPSVETALLKGSVQVAYPSGGKTETVLLKPMEKLLITRPGAKGKALSESVAIEALRFQKGKDGLIPEIAWKDNTLCCDREPFPSLAARLERWYNVDIRFADDAAAKLEFTATIKSEKLEDVLDALKAASGHRFDYTYDSMQRTVNINEVH</sequence>
<protein>
    <submittedName>
        <fullName evidence="4">DUF4974 domain-containing protein</fullName>
    </submittedName>
</protein>
<dbReference type="InterPro" id="IPR012373">
    <property type="entry name" value="Ferrdict_sens_TM"/>
</dbReference>
<evidence type="ECO:0000313" key="4">
    <source>
        <dbReference type="EMBL" id="RPE08865.1"/>
    </source>
</evidence>
<dbReference type="Pfam" id="PF04773">
    <property type="entry name" value="FecR"/>
    <property type="match status" value="1"/>
</dbReference>
<accession>A0A3N4PM49</accession>
<dbReference type="InterPro" id="IPR006860">
    <property type="entry name" value="FecR"/>
</dbReference>
<name>A0A3N4PM49_9BACT</name>
<gene>
    <name evidence="4" type="ORF">EGT74_17730</name>
</gene>
<organism evidence="4 5">
    <name type="scientific">Chitinophaga lutea</name>
    <dbReference type="NCBI Taxonomy" id="2488634"/>
    <lineage>
        <taxon>Bacteria</taxon>
        <taxon>Pseudomonadati</taxon>
        <taxon>Bacteroidota</taxon>
        <taxon>Chitinophagia</taxon>
        <taxon>Chitinophagales</taxon>
        <taxon>Chitinophagaceae</taxon>
        <taxon>Chitinophaga</taxon>
    </lineage>
</organism>
<dbReference type="PANTHER" id="PTHR30273">
    <property type="entry name" value="PERIPLASMIC SIGNAL SENSOR AND SIGMA FACTOR ACTIVATOR FECR-RELATED"/>
    <property type="match status" value="1"/>
</dbReference>
<keyword evidence="1" id="KW-1133">Transmembrane helix</keyword>
<dbReference type="InterPro" id="IPR032508">
    <property type="entry name" value="FecR_C"/>
</dbReference>
<dbReference type="PIRSF" id="PIRSF018266">
    <property type="entry name" value="FecR"/>
    <property type="match status" value="1"/>
</dbReference>
<dbReference type="PANTHER" id="PTHR30273:SF2">
    <property type="entry name" value="PROTEIN FECR"/>
    <property type="match status" value="1"/>
</dbReference>
<proteinExistence type="predicted"/>
<comment type="caution">
    <text evidence="4">The sequence shown here is derived from an EMBL/GenBank/DDBJ whole genome shotgun (WGS) entry which is preliminary data.</text>
</comment>
<evidence type="ECO:0000313" key="5">
    <source>
        <dbReference type="Proteomes" id="UP000278351"/>
    </source>
</evidence>
<dbReference type="Proteomes" id="UP000278351">
    <property type="component" value="Unassembled WGS sequence"/>
</dbReference>
<evidence type="ECO:0000259" key="3">
    <source>
        <dbReference type="Pfam" id="PF16344"/>
    </source>
</evidence>
<dbReference type="Gene3D" id="2.60.120.1440">
    <property type="match status" value="1"/>
</dbReference>
<feature type="domain" description="Protein FecR C-terminal" evidence="3">
    <location>
        <begin position="282"/>
        <end position="341"/>
    </location>
</feature>
<keyword evidence="1" id="KW-0472">Membrane</keyword>
<feature type="transmembrane region" description="Helical" evidence="1">
    <location>
        <begin position="97"/>
        <end position="116"/>
    </location>
</feature>
<keyword evidence="5" id="KW-1185">Reference proteome</keyword>
<evidence type="ECO:0000256" key="1">
    <source>
        <dbReference type="SAM" id="Phobius"/>
    </source>
</evidence>
<reference evidence="4 5" key="1">
    <citation type="submission" date="2018-11" db="EMBL/GenBank/DDBJ databases">
        <title>Chitinophaga lutea sp.nov., isolate from arsenic contaminated soil.</title>
        <authorList>
            <person name="Zong Y."/>
        </authorList>
    </citation>
    <scope>NUCLEOTIDE SEQUENCE [LARGE SCALE GENOMIC DNA]</scope>
    <source>
        <strain evidence="4 5">ZY74</strain>
    </source>
</reference>